<sequence>MPASLLARGSCAYISVHSITYIVTSAPRWHPMSAERAYCDYFGPV</sequence>
<protein>
    <submittedName>
        <fullName evidence="1">Uncharacterized protein</fullName>
    </submittedName>
</protein>
<evidence type="ECO:0000313" key="1">
    <source>
        <dbReference type="EMBL" id="JAE11890.1"/>
    </source>
</evidence>
<organism evidence="1">
    <name type="scientific">Arundo donax</name>
    <name type="common">Giant reed</name>
    <name type="synonym">Donax arundinaceus</name>
    <dbReference type="NCBI Taxonomy" id="35708"/>
    <lineage>
        <taxon>Eukaryota</taxon>
        <taxon>Viridiplantae</taxon>
        <taxon>Streptophyta</taxon>
        <taxon>Embryophyta</taxon>
        <taxon>Tracheophyta</taxon>
        <taxon>Spermatophyta</taxon>
        <taxon>Magnoliopsida</taxon>
        <taxon>Liliopsida</taxon>
        <taxon>Poales</taxon>
        <taxon>Poaceae</taxon>
        <taxon>PACMAD clade</taxon>
        <taxon>Arundinoideae</taxon>
        <taxon>Arundineae</taxon>
        <taxon>Arundo</taxon>
    </lineage>
</organism>
<reference evidence="1" key="2">
    <citation type="journal article" date="2015" name="Data Brief">
        <title>Shoot transcriptome of the giant reed, Arundo donax.</title>
        <authorList>
            <person name="Barrero R.A."/>
            <person name="Guerrero F.D."/>
            <person name="Moolhuijzen P."/>
            <person name="Goolsby J.A."/>
            <person name="Tidwell J."/>
            <person name="Bellgard S.E."/>
            <person name="Bellgard M.I."/>
        </authorList>
    </citation>
    <scope>NUCLEOTIDE SEQUENCE</scope>
    <source>
        <tissue evidence="1">Shoot tissue taken approximately 20 cm above the soil surface</tissue>
    </source>
</reference>
<reference evidence="1" key="1">
    <citation type="submission" date="2014-09" db="EMBL/GenBank/DDBJ databases">
        <authorList>
            <person name="Magalhaes I.L.F."/>
            <person name="Oliveira U."/>
            <person name="Santos F.R."/>
            <person name="Vidigal T.H.D.A."/>
            <person name="Brescovit A.D."/>
            <person name="Santos A.J."/>
        </authorList>
    </citation>
    <scope>NUCLEOTIDE SEQUENCE</scope>
    <source>
        <tissue evidence="1">Shoot tissue taken approximately 20 cm above the soil surface</tissue>
    </source>
</reference>
<dbReference type="AlphaFoldDB" id="A0A0A9FFQ2"/>
<dbReference type="EMBL" id="GBRH01186006">
    <property type="protein sequence ID" value="JAE11890.1"/>
    <property type="molecule type" value="Transcribed_RNA"/>
</dbReference>
<name>A0A0A9FFQ2_ARUDO</name>
<accession>A0A0A9FFQ2</accession>
<proteinExistence type="predicted"/>